<evidence type="ECO:0000256" key="3">
    <source>
        <dbReference type="ARBA" id="ARBA00022723"/>
    </source>
</evidence>
<sequence>MKYKGYLIDLDGTMYRGKDPIPAAPRFIERLQNSQTPFLFVTNNTTKTQAEVARDLRENFGITVSTETVYTGSLATAAYLKGLNAGNKVFAIGETGLKSALADAGFVAEREQPDFVVVALDRKATYADFEAATLAIHKGARFIATNKDTNMPTEKGMVPGAGSLAALVIAATRVQPTFIGKPEAIIMEEAVATIGLDKKEVLMVGDNYETDILAGIHNGIDTLLVYTGFTKPEDLTADMAQPTYQVQSLDEWVL</sequence>
<dbReference type="SFLD" id="SFLDG01139">
    <property type="entry name" value="C2.A:_Pyridoxal_Phosphate_Phos"/>
    <property type="match status" value="1"/>
</dbReference>
<keyword evidence="5" id="KW-0460">Magnesium</keyword>
<keyword evidence="7" id="KW-1185">Reference proteome</keyword>
<gene>
    <name evidence="6" type="ORF">ACFSBK_09070</name>
</gene>
<dbReference type="SUPFAM" id="SSF56784">
    <property type="entry name" value="HAD-like"/>
    <property type="match status" value="1"/>
</dbReference>
<dbReference type="InterPro" id="IPR006357">
    <property type="entry name" value="HAD-SF_hydro_IIA"/>
</dbReference>
<evidence type="ECO:0000256" key="2">
    <source>
        <dbReference type="ARBA" id="ARBA00006696"/>
    </source>
</evidence>
<comment type="caution">
    <text evidence="6">The sequence shown here is derived from an EMBL/GenBank/DDBJ whole genome shotgun (WGS) entry which is preliminary data.</text>
</comment>
<dbReference type="NCBIfam" id="TIGR01460">
    <property type="entry name" value="HAD-SF-IIA"/>
    <property type="match status" value="1"/>
</dbReference>
<protein>
    <submittedName>
        <fullName evidence="6">TIGR01457 family HAD-type hydrolase</fullName>
    </submittedName>
</protein>
<reference evidence="7" key="1">
    <citation type="journal article" date="2019" name="Int. J. Syst. Evol. Microbiol.">
        <title>The Global Catalogue of Microorganisms (GCM) 10K type strain sequencing project: providing services to taxonomists for standard genome sequencing and annotation.</title>
        <authorList>
            <consortium name="The Broad Institute Genomics Platform"/>
            <consortium name="The Broad Institute Genome Sequencing Center for Infectious Disease"/>
            <person name="Wu L."/>
            <person name="Ma J."/>
        </authorList>
    </citation>
    <scope>NUCLEOTIDE SEQUENCE [LARGE SCALE GENOMIC DNA]</scope>
    <source>
        <strain evidence="7">KCTC 42143</strain>
    </source>
</reference>
<dbReference type="NCBIfam" id="TIGR01457">
    <property type="entry name" value="HAD-SF-IIA-hyp2"/>
    <property type="match status" value="1"/>
</dbReference>
<dbReference type="Proteomes" id="UP001597285">
    <property type="component" value="Unassembled WGS sequence"/>
</dbReference>
<dbReference type="Pfam" id="PF13242">
    <property type="entry name" value="Hydrolase_like"/>
    <property type="match status" value="1"/>
</dbReference>
<dbReference type="Gene3D" id="3.40.50.1000">
    <property type="entry name" value="HAD superfamily/HAD-like"/>
    <property type="match status" value="2"/>
</dbReference>
<dbReference type="SFLD" id="SFLDS00003">
    <property type="entry name" value="Haloacid_Dehalogenase"/>
    <property type="match status" value="1"/>
</dbReference>
<comment type="cofactor">
    <cofactor evidence="1">
        <name>Mg(2+)</name>
        <dbReference type="ChEBI" id="CHEBI:18420"/>
    </cofactor>
</comment>
<name>A0ABW4NNJ1_9LACT</name>
<keyword evidence="4 6" id="KW-0378">Hydrolase</keyword>
<evidence type="ECO:0000256" key="4">
    <source>
        <dbReference type="ARBA" id="ARBA00022801"/>
    </source>
</evidence>
<evidence type="ECO:0000313" key="6">
    <source>
        <dbReference type="EMBL" id="MFD1799999.1"/>
    </source>
</evidence>
<dbReference type="GO" id="GO:0016787">
    <property type="term" value="F:hydrolase activity"/>
    <property type="evidence" value="ECO:0007669"/>
    <property type="project" value="UniProtKB-KW"/>
</dbReference>
<dbReference type="CDD" id="cd07530">
    <property type="entry name" value="HAD_Pase_UmpH-like"/>
    <property type="match status" value="1"/>
</dbReference>
<dbReference type="InterPro" id="IPR036412">
    <property type="entry name" value="HAD-like_sf"/>
</dbReference>
<dbReference type="InterPro" id="IPR006354">
    <property type="entry name" value="HAD-SF_hydro_IIA_hyp1"/>
</dbReference>
<evidence type="ECO:0000256" key="1">
    <source>
        <dbReference type="ARBA" id="ARBA00001946"/>
    </source>
</evidence>
<dbReference type="RefSeq" id="WP_058920017.1">
    <property type="nucleotide sequence ID" value="NZ_JBHSQC010000015.1"/>
</dbReference>
<dbReference type="InterPro" id="IPR023214">
    <property type="entry name" value="HAD_sf"/>
</dbReference>
<evidence type="ECO:0000313" key="7">
    <source>
        <dbReference type="Proteomes" id="UP001597285"/>
    </source>
</evidence>
<keyword evidence="3" id="KW-0479">Metal-binding</keyword>
<organism evidence="6 7">
    <name type="scientific">Carnobacterium antarcticum</name>
    <dbReference type="NCBI Taxonomy" id="2126436"/>
    <lineage>
        <taxon>Bacteria</taxon>
        <taxon>Bacillati</taxon>
        <taxon>Bacillota</taxon>
        <taxon>Bacilli</taxon>
        <taxon>Lactobacillales</taxon>
        <taxon>Carnobacteriaceae</taxon>
        <taxon>Carnobacterium</taxon>
    </lineage>
</organism>
<dbReference type="Pfam" id="PF13344">
    <property type="entry name" value="Hydrolase_6"/>
    <property type="match status" value="1"/>
</dbReference>
<dbReference type="PANTHER" id="PTHR19288">
    <property type="entry name" value="4-NITROPHENYLPHOSPHATASE-RELATED"/>
    <property type="match status" value="1"/>
</dbReference>
<evidence type="ECO:0000256" key="5">
    <source>
        <dbReference type="ARBA" id="ARBA00022842"/>
    </source>
</evidence>
<dbReference type="PIRSF" id="PIRSF000915">
    <property type="entry name" value="PGP-type_phosphatase"/>
    <property type="match status" value="1"/>
</dbReference>
<comment type="similarity">
    <text evidence="2">Belongs to the HAD-like hydrolase superfamily. NagD family.</text>
</comment>
<dbReference type="PANTHER" id="PTHR19288:SF46">
    <property type="entry name" value="HALOACID DEHALOGENASE-LIKE HYDROLASE DOMAIN-CONTAINING PROTEIN 2"/>
    <property type="match status" value="1"/>
</dbReference>
<dbReference type="EMBL" id="JBHUFF010000014">
    <property type="protein sequence ID" value="MFD1799999.1"/>
    <property type="molecule type" value="Genomic_DNA"/>
</dbReference>
<proteinExistence type="inferred from homology"/>
<accession>A0ABW4NNJ1</accession>